<evidence type="ECO:0000313" key="2">
    <source>
        <dbReference type="Proteomes" id="UP000448575"/>
    </source>
</evidence>
<evidence type="ECO:0008006" key="3">
    <source>
        <dbReference type="Google" id="ProtNLM"/>
    </source>
</evidence>
<gene>
    <name evidence="1" type="ORF">GTP41_04220</name>
</gene>
<name>A0A6N9HCK0_9BURK</name>
<accession>A0A6N9HCK0</accession>
<organism evidence="1 2">
    <name type="scientific">Pseudoduganella guangdongensis</name>
    <dbReference type="NCBI Taxonomy" id="2692179"/>
    <lineage>
        <taxon>Bacteria</taxon>
        <taxon>Pseudomonadati</taxon>
        <taxon>Pseudomonadota</taxon>
        <taxon>Betaproteobacteria</taxon>
        <taxon>Burkholderiales</taxon>
        <taxon>Oxalobacteraceae</taxon>
        <taxon>Telluria group</taxon>
        <taxon>Pseudoduganella</taxon>
    </lineage>
</organism>
<proteinExistence type="predicted"/>
<reference evidence="1 2" key="1">
    <citation type="submission" date="2019-12" db="EMBL/GenBank/DDBJ databases">
        <title>Novel species isolated from a subtropical stream in China.</title>
        <authorList>
            <person name="Lu H."/>
        </authorList>
    </citation>
    <scope>NUCLEOTIDE SEQUENCE [LARGE SCALE GENOMIC DNA]</scope>
    <source>
        <strain evidence="1 2">DS3</strain>
    </source>
</reference>
<comment type="caution">
    <text evidence="1">The sequence shown here is derived from an EMBL/GenBank/DDBJ whole genome shotgun (WGS) entry which is preliminary data.</text>
</comment>
<dbReference type="AlphaFoldDB" id="A0A6N9HCK0"/>
<sequence>MYAFSDDFSRAAQAAFDAQFASFASLCDWQRDAAWASMAALTAVSNELLTIQQPQELLQFAAEHGAQAMDRAQAFGREATEMALNKPLFR</sequence>
<protein>
    <recommendedName>
        <fullName evidence="3">Phasin domain-containing protein</fullName>
    </recommendedName>
</protein>
<keyword evidence="2" id="KW-1185">Reference proteome</keyword>
<dbReference type="EMBL" id="WWCJ01000002">
    <property type="protein sequence ID" value="MYN01301.1"/>
    <property type="molecule type" value="Genomic_DNA"/>
</dbReference>
<dbReference type="RefSeq" id="WP_161024307.1">
    <property type="nucleotide sequence ID" value="NZ_WWCJ01000002.1"/>
</dbReference>
<evidence type="ECO:0000313" key="1">
    <source>
        <dbReference type="EMBL" id="MYN01301.1"/>
    </source>
</evidence>
<dbReference type="Proteomes" id="UP000448575">
    <property type="component" value="Unassembled WGS sequence"/>
</dbReference>